<name>A0ABR8S475_9MICO</name>
<dbReference type="InterPro" id="IPR004360">
    <property type="entry name" value="Glyas_Fos-R_dOase_dom"/>
</dbReference>
<dbReference type="CDD" id="cd16359">
    <property type="entry name" value="VOC_BsCatE_like_C"/>
    <property type="match status" value="1"/>
</dbReference>
<keyword evidence="3" id="KW-1185">Reference proteome</keyword>
<feature type="domain" description="VOC" evidence="1">
    <location>
        <begin position="141"/>
        <end position="255"/>
    </location>
</feature>
<dbReference type="PANTHER" id="PTHR43279:SF1">
    <property type="entry name" value="CATECHOL-2,3-DIOXYGENASE"/>
    <property type="match status" value="1"/>
</dbReference>
<dbReference type="Gene3D" id="3.10.180.10">
    <property type="entry name" value="2,3-Dihydroxybiphenyl 1,2-Dioxygenase, domain 1"/>
    <property type="match status" value="2"/>
</dbReference>
<dbReference type="InterPro" id="IPR029068">
    <property type="entry name" value="Glyas_Bleomycin-R_OHBP_Dase"/>
</dbReference>
<proteinExistence type="predicted"/>
<reference evidence="2 3" key="1">
    <citation type="submission" date="2020-08" db="EMBL/GenBank/DDBJ databases">
        <title>A Genomic Blueprint of the Chicken Gut Microbiome.</title>
        <authorList>
            <person name="Gilroy R."/>
            <person name="Ravi A."/>
            <person name="Getino M."/>
            <person name="Pursley I."/>
            <person name="Horton D.L."/>
            <person name="Alikhan N.-F."/>
            <person name="Baker D."/>
            <person name="Gharbi K."/>
            <person name="Hall N."/>
            <person name="Watson M."/>
            <person name="Adriaenssens E.M."/>
            <person name="Foster-Nyarko E."/>
            <person name="Jarju S."/>
            <person name="Secka A."/>
            <person name="Antonio M."/>
            <person name="Oren A."/>
            <person name="Chaudhuri R."/>
            <person name="La Ragione R.M."/>
            <person name="Hildebrand F."/>
            <person name="Pallen M.J."/>
        </authorList>
    </citation>
    <scope>NUCLEOTIDE SEQUENCE [LARGE SCALE GENOMIC DNA]</scope>
    <source>
        <strain evidence="2 3">Sa4CUA7</strain>
    </source>
</reference>
<evidence type="ECO:0000313" key="2">
    <source>
        <dbReference type="EMBL" id="MBD7957899.1"/>
    </source>
</evidence>
<dbReference type="PROSITE" id="PS51819">
    <property type="entry name" value="VOC"/>
    <property type="match status" value="2"/>
</dbReference>
<dbReference type="InterPro" id="IPR037523">
    <property type="entry name" value="VOC_core"/>
</dbReference>
<dbReference type="Proteomes" id="UP000648352">
    <property type="component" value="Unassembled WGS sequence"/>
</dbReference>
<evidence type="ECO:0000313" key="3">
    <source>
        <dbReference type="Proteomes" id="UP000648352"/>
    </source>
</evidence>
<comment type="caution">
    <text evidence="2">The sequence shown here is derived from an EMBL/GenBank/DDBJ whole genome shotgun (WGS) entry which is preliminary data.</text>
</comment>
<dbReference type="EMBL" id="JACSQP010000005">
    <property type="protein sequence ID" value="MBD7957899.1"/>
    <property type="molecule type" value="Genomic_DNA"/>
</dbReference>
<feature type="domain" description="VOC" evidence="1">
    <location>
        <begin position="1"/>
        <end position="102"/>
    </location>
</feature>
<gene>
    <name evidence="2" type="ORF">H9651_09645</name>
</gene>
<evidence type="ECO:0000259" key="1">
    <source>
        <dbReference type="PROSITE" id="PS51819"/>
    </source>
</evidence>
<accession>A0ABR8S475</accession>
<organism evidence="2 3">
    <name type="scientific">Microbacterium pullorum</name>
    <dbReference type="NCBI Taxonomy" id="2762236"/>
    <lineage>
        <taxon>Bacteria</taxon>
        <taxon>Bacillati</taxon>
        <taxon>Actinomycetota</taxon>
        <taxon>Actinomycetes</taxon>
        <taxon>Micrococcales</taxon>
        <taxon>Microbacteriaceae</taxon>
        <taxon>Microbacterium</taxon>
    </lineage>
</organism>
<protein>
    <submittedName>
        <fullName evidence="2">VOC family protein</fullName>
    </submittedName>
</protein>
<dbReference type="SUPFAM" id="SSF54593">
    <property type="entry name" value="Glyoxalase/Bleomycin resistance protein/Dihydroxybiphenyl dioxygenase"/>
    <property type="match status" value="2"/>
</dbReference>
<dbReference type="PANTHER" id="PTHR43279">
    <property type="entry name" value="CATECHOL-2,3-DIOXYGENASE"/>
    <property type="match status" value="1"/>
</dbReference>
<dbReference type="Pfam" id="PF00903">
    <property type="entry name" value="Glyoxalase"/>
    <property type="match status" value="1"/>
</dbReference>
<sequence>MTAYYRDVIGLDVMQESEGSVWLGLDAPLIRLDATASSADDPRAAGLYHSAILYADAPSLAQTLMRVAQVAPQSFQGSADHSVSLAFYVGDPEGNGVELYMDRPADEWVWEDGQVTMGSAPLDPNAFMQEHLDGDASGAATMGHVHLRVGDLQEARAFYADVLGFDVTAESEGALFYSAGGYHHHLATNTWQSAGAGARDDSAAGLRSLTVAVPAASDLDAVAARLADAGVAHDVHDDTVVAADPWGNTVRFVAF</sequence>